<gene>
    <name evidence="2" type="ORF">F2Q69_00025480</name>
</gene>
<protein>
    <submittedName>
        <fullName evidence="2">Uncharacterized protein</fullName>
    </submittedName>
</protein>
<proteinExistence type="predicted"/>
<name>A0A8S9QAI7_BRACR</name>
<evidence type="ECO:0000313" key="2">
    <source>
        <dbReference type="EMBL" id="KAF3536873.1"/>
    </source>
</evidence>
<keyword evidence="1" id="KW-1133">Transmembrane helix</keyword>
<organism evidence="2 3">
    <name type="scientific">Brassica cretica</name>
    <name type="common">Mustard</name>
    <dbReference type="NCBI Taxonomy" id="69181"/>
    <lineage>
        <taxon>Eukaryota</taxon>
        <taxon>Viridiplantae</taxon>
        <taxon>Streptophyta</taxon>
        <taxon>Embryophyta</taxon>
        <taxon>Tracheophyta</taxon>
        <taxon>Spermatophyta</taxon>
        <taxon>Magnoliopsida</taxon>
        <taxon>eudicotyledons</taxon>
        <taxon>Gunneridae</taxon>
        <taxon>Pentapetalae</taxon>
        <taxon>rosids</taxon>
        <taxon>malvids</taxon>
        <taxon>Brassicales</taxon>
        <taxon>Brassicaceae</taxon>
        <taxon>Brassiceae</taxon>
        <taxon>Brassica</taxon>
    </lineage>
</organism>
<dbReference type="Proteomes" id="UP000712600">
    <property type="component" value="Unassembled WGS sequence"/>
</dbReference>
<dbReference type="AlphaFoldDB" id="A0A8S9QAI7"/>
<keyword evidence="1" id="KW-0812">Transmembrane</keyword>
<accession>A0A8S9QAI7</accession>
<feature type="transmembrane region" description="Helical" evidence="1">
    <location>
        <begin position="6"/>
        <end position="25"/>
    </location>
</feature>
<evidence type="ECO:0000256" key="1">
    <source>
        <dbReference type="SAM" id="Phobius"/>
    </source>
</evidence>
<sequence>MTTKRPGAFITVNLVLVISSVLYGFKNRFRTQIFKTRHKIAIVVDLQRVLFVDLDILQTDCNPFKLLPSKPMCFQSSQVEVPVHRFIGCPIKWWKLYFGCFHTSSFEVVVSVLTSFIISSLLQPFRVSIISKIWVRVVWCRSNWSDIPVSSSIFSPIPSFSSYSSLWPQSLGELIIGLVCHAAAPHRHVLLSFGWCKTRTSFG</sequence>
<keyword evidence="1" id="KW-0472">Membrane</keyword>
<reference evidence="2" key="1">
    <citation type="submission" date="2019-12" db="EMBL/GenBank/DDBJ databases">
        <title>Genome sequencing and annotation of Brassica cretica.</title>
        <authorList>
            <person name="Studholme D.J."/>
            <person name="Sarris P."/>
        </authorList>
    </citation>
    <scope>NUCLEOTIDE SEQUENCE</scope>
    <source>
        <strain evidence="2">PFS-109/04</strain>
        <tissue evidence="2">Leaf</tissue>
    </source>
</reference>
<evidence type="ECO:0000313" key="3">
    <source>
        <dbReference type="Proteomes" id="UP000712600"/>
    </source>
</evidence>
<dbReference type="EMBL" id="QGKX02001290">
    <property type="protein sequence ID" value="KAF3536873.1"/>
    <property type="molecule type" value="Genomic_DNA"/>
</dbReference>
<comment type="caution">
    <text evidence="2">The sequence shown here is derived from an EMBL/GenBank/DDBJ whole genome shotgun (WGS) entry which is preliminary data.</text>
</comment>